<evidence type="ECO:0000313" key="2">
    <source>
        <dbReference type="EMBL" id="NYI04294.1"/>
    </source>
</evidence>
<proteinExistence type="predicted"/>
<evidence type="ECO:0000259" key="1">
    <source>
        <dbReference type="SMART" id="SM00631"/>
    </source>
</evidence>
<gene>
    <name evidence="2" type="ORF">FHU37_001237</name>
</gene>
<dbReference type="SMART" id="SM00631">
    <property type="entry name" value="Zn_pept"/>
    <property type="match status" value="1"/>
</dbReference>
<keyword evidence="3" id="KW-1185">Reference proteome</keyword>
<name>A0A852ZU47_9ACTN</name>
<dbReference type="Proteomes" id="UP000567795">
    <property type="component" value="Unassembled WGS sequence"/>
</dbReference>
<dbReference type="InterPro" id="IPR000834">
    <property type="entry name" value="Peptidase_M14"/>
</dbReference>
<dbReference type="EMBL" id="JACBZD010000001">
    <property type="protein sequence ID" value="NYI04294.1"/>
    <property type="molecule type" value="Genomic_DNA"/>
</dbReference>
<dbReference type="AlphaFoldDB" id="A0A852ZU47"/>
<protein>
    <recommendedName>
        <fullName evidence="1">Peptidase M14 domain-containing protein</fullName>
    </recommendedName>
</protein>
<comment type="caution">
    <text evidence="2">The sequence shown here is derived from an EMBL/GenBank/DDBJ whole genome shotgun (WGS) entry which is preliminary data.</text>
</comment>
<dbReference type="RefSeq" id="WP_312892459.1">
    <property type="nucleotide sequence ID" value="NZ_JACBZD010000001.1"/>
</dbReference>
<reference evidence="2 3" key="1">
    <citation type="submission" date="2020-07" db="EMBL/GenBank/DDBJ databases">
        <title>Sequencing the genomes of 1000 actinobacteria strains.</title>
        <authorList>
            <person name="Klenk H.-P."/>
        </authorList>
    </citation>
    <scope>NUCLEOTIDE SEQUENCE [LARGE SCALE GENOMIC DNA]</scope>
    <source>
        <strain evidence="2 3">DSM 42178</strain>
    </source>
</reference>
<dbReference type="GO" id="GO:0008270">
    <property type="term" value="F:zinc ion binding"/>
    <property type="evidence" value="ECO:0007669"/>
    <property type="project" value="InterPro"/>
</dbReference>
<dbReference type="Gene3D" id="3.40.630.10">
    <property type="entry name" value="Zn peptidases"/>
    <property type="match status" value="1"/>
</dbReference>
<sequence length="435" mass="47986">MSDLFGTGPAWGAARYPTVDELDSAAHALARRRPDVCRLRRVGASRHGRPLRMLSIGHGSRHALVVAGAHCNEPVGRATLLRLAERLLTDDGPHGGADVTWHLLLCLDPDGARLNEPMGDTPFALTDPYRNFFRPVAAEQPELFHAGPRAGTPLPETRALTGVIDELRPFVQLTLHGVDIGGSFVQLTRAVPGIAEPFAKSAAEFQIPVELGPYDAFYWTEAGPGVYLMPRPGSREGFAGLPDEVVRSTWYYPHRYGGLTAVVEVPMWAAVDVADDRPHPDPDRALREAAGALHQRVGRVAALLDRARPFLPGEPDPLLRAARFILRVAPVVAEDWEDIARRRPHDPTIPPMTVARVRSLEIAARRAGLRTSAMLSRLLRRCEQRSAVRLGEELDALVGQWCEECRTLFRPRWIPIGHQAEHQARTVLATVERLS</sequence>
<dbReference type="Pfam" id="PF00246">
    <property type="entry name" value="Peptidase_M14"/>
    <property type="match status" value="1"/>
</dbReference>
<organism evidence="2 3">
    <name type="scientific">Allostreptomyces psammosilenae</name>
    <dbReference type="NCBI Taxonomy" id="1892865"/>
    <lineage>
        <taxon>Bacteria</taxon>
        <taxon>Bacillati</taxon>
        <taxon>Actinomycetota</taxon>
        <taxon>Actinomycetes</taxon>
        <taxon>Kitasatosporales</taxon>
        <taxon>Streptomycetaceae</taxon>
        <taxon>Allostreptomyces</taxon>
    </lineage>
</organism>
<feature type="domain" description="Peptidase M14" evidence="1">
    <location>
        <begin position="16"/>
        <end position="251"/>
    </location>
</feature>
<dbReference type="SUPFAM" id="SSF53187">
    <property type="entry name" value="Zn-dependent exopeptidases"/>
    <property type="match status" value="1"/>
</dbReference>
<dbReference type="GO" id="GO:0004181">
    <property type="term" value="F:metallocarboxypeptidase activity"/>
    <property type="evidence" value="ECO:0007669"/>
    <property type="project" value="InterPro"/>
</dbReference>
<dbReference type="GO" id="GO:0006508">
    <property type="term" value="P:proteolysis"/>
    <property type="evidence" value="ECO:0007669"/>
    <property type="project" value="InterPro"/>
</dbReference>
<accession>A0A852ZU47</accession>
<evidence type="ECO:0000313" key="3">
    <source>
        <dbReference type="Proteomes" id="UP000567795"/>
    </source>
</evidence>